<accession>A0A4R6MEA0</accession>
<dbReference type="Proteomes" id="UP000294656">
    <property type="component" value="Unassembled WGS sequence"/>
</dbReference>
<sequence>MLTCDFNVKLHTVQLDCSYKRSIRTLLCTFLIAPLVLTPASAFSSPSSNEQAPANLPLVEELIRFNDIPWGTAFLDKNTLLVSLKRGKLAKVDLKSRKAQFIEGLPSIINIGQGGLLDVAVYKEENALTEATSPWVYLTYSTTTPKSLTTALGRAKLNKDQLVNWETLFVADTGSDSTVHFGSRIAFDNDGHVYISVGDRGIRNNAQNLSSHAGSTIRLKLDGSVPKDNPFYHSENAKAEIWSYGHRNPQGLFYDRTTQRLWSNEHGPRGGDEINVIKKGGNYGWPTVSYGKEYWSLKSVGEGTWKEGVLDAKKEFTPSIAPSDLIVYRGEMFSEWNGDVISTALALRHINRLKFDSQDNVAEEKRYLRDLNERFRSIIQAPDSSLIVTTDSGKLLRLTR</sequence>
<dbReference type="Gene3D" id="2.120.10.30">
    <property type="entry name" value="TolB, C-terminal domain"/>
    <property type="match status" value="1"/>
</dbReference>
<dbReference type="SUPFAM" id="SSF50952">
    <property type="entry name" value="Soluble quinoprotein glucose dehydrogenase"/>
    <property type="match status" value="1"/>
</dbReference>
<organism evidence="2 3">
    <name type="scientific">Marinomonas balearica</name>
    <dbReference type="NCBI Taxonomy" id="491947"/>
    <lineage>
        <taxon>Bacteria</taxon>
        <taxon>Pseudomonadati</taxon>
        <taxon>Pseudomonadota</taxon>
        <taxon>Gammaproteobacteria</taxon>
        <taxon>Oceanospirillales</taxon>
        <taxon>Oceanospirillaceae</taxon>
        <taxon>Marinomonas</taxon>
    </lineage>
</organism>
<dbReference type="InterPro" id="IPR011041">
    <property type="entry name" value="Quinoprot_gluc/sorb_DH_b-prop"/>
</dbReference>
<feature type="domain" description="Glucose/Sorbosone dehydrogenase" evidence="1">
    <location>
        <begin position="67"/>
        <end position="397"/>
    </location>
</feature>
<name>A0A4R6MEA0_9GAMM</name>
<dbReference type="InterPro" id="IPR012938">
    <property type="entry name" value="Glc/Sorbosone_DH"/>
</dbReference>
<dbReference type="Pfam" id="PF07995">
    <property type="entry name" value="GSDH"/>
    <property type="match status" value="1"/>
</dbReference>
<dbReference type="OrthoDB" id="9770043at2"/>
<gene>
    <name evidence="2" type="ORF">DFP79_0923</name>
</gene>
<dbReference type="AlphaFoldDB" id="A0A4R6MEA0"/>
<keyword evidence="3" id="KW-1185">Reference proteome</keyword>
<dbReference type="PANTHER" id="PTHR19328">
    <property type="entry name" value="HEDGEHOG-INTERACTING PROTEIN"/>
    <property type="match status" value="1"/>
</dbReference>
<evidence type="ECO:0000313" key="3">
    <source>
        <dbReference type="Proteomes" id="UP000294656"/>
    </source>
</evidence>
<evidence type="ECO:0000259" key="1">
    <source>
        <dbReference type="Pfam" id="PF07995"/>
    </source>
</evidence>
<dbReference type="EMBL" id="SNXC01000009">
    <property type="protein sequence ID" value="TDO99914.1"/>
    <property type="molecule type" value="Genomic_DNA"/>
</dbReference>
<dbReference type="InterPro" id="IPR011042">
    <property type="entry name" value="6-blade_b-propeller_TolB-like"/>
</dbReference>
<reference evidence="2 3" key="1">
    <citation type="submission" date="2019-03" db="EMBL/GenBank/DDBJ databases">
        <title>Genomic Encyclopedia of Type Strains, Phase III (KMG-III): the genomes of soil and plant-associated and newly described type strains.</title>
        <authorList>
            <person name="Whitman W."/>
        </authorList>
    </citation>
    <scope>NUCLEOTIDE SEQUENCE [LARGE SCALE GENOMIC DNA]</scope>
    <source>
        <strain evidence="2 3">CECT 7378</strain>
    </source>
</reference>
<proteinExistence type="predicted"/>
<dbReference type="RefSeq" id="WP_133502740.1">
    <property type="nucleotide sequence ID" value="NZ_SNXC01000009.1"/>
</dbReference>
<protein>
    <submittedName>
        <fullName evidence="2">Glucose/arabinose dehydrogenase</fullName>
    </submittedName>
</protein>
<evidence type="ECO:0000313" key="2">
    <source>
        <dbReference type="EMBL" id="TDO99914.1"/>
    </source>
</evidence>
<dbReference type="PANTHER" id="PTHR19328:SF75">
    <property type="entry name" value="ALDOSE SUGAR DEHYDROGENASE YLII"/>
    <property type="match status" value="1"/>
</dbReference>
<comment type="caution">
    <text evidence="2">The sequence shown here is derived from an EMBL/GenBank/DDBJ whole genome shotgun (WGS) entry which is preliminary data.</text>
</comment>